<feature type="domain" description="HYR" evidence="4">
    <location>
        <begin position="3846"/>
        <end position="3927"/>
    </location>
</feature>
<dbReference type="SMART" id="SM00237">
    <property type="entry name" value="Calx_beta"/>
    <property type="match status" value="12"/>
</dbReference>
<sequence>MVATLLRGLFKPNSFVKNTSLFLFLFLSISFFSGFISEAHAQDALIKNKGQQSICFGESTSLEVIIGASVGPYTVIYSDGTTSTQVDDYASDGDIESPTYGGDAINISPNATTTYSLVSVQDKFGTYLPVDAATIIITVNPLPSDLLLTSPTESVCSGVSFDITATATGADHIELWDSPKTALISNLPYTVTLTADMQYTIVAVSSAGCSIEQVESIVIDNEDPVAICKPFDLYLNASGEGTLLASDVDNSSTDNCGITQRTLSKTNFTCADLGAQNVTLTVEDAKGNTNSCNATVTVIDNIDPTITGTTVSSSLDTDSGECDFTVVGATYDPTAFSDNCSVSILTYTINGGTPVGTDATTSLSGATLNKGANEIVWTAKDASNNTATWSYTITIADNEEPAITNCPADQNLNISAGTCDAVLPNYIDLLSIVATDNCSTAGNIILTQSPIAGSVLSGGHGATQLITISAEDESGKIGTCTFTVNVVDTQDPTIVNLPSPIVKDSDSGECGALVSWTEPTSDDNCSGHSIAQTAGLAKGTEFPIGVTTVTYTATDAAGRTYDESFTVTVNDTELPSISCPANITADASVGNCGVVVNYTAPVGTDNCPGATTVQIAGLAPGAEFPVGETTNTFRVTDAAGNTTDCSFTVTVSDVENPSIIDLPENITVDNDAGDCGAIVSWTEPTSSDNCAGDNIVQSAGSGSGSVFPVGISTISYTATDAAGNDVVESFTITVNDNEKPIISNCPSGIVRTSDEGVCTANVSWTEPTATDNCSSVANLVWAKSHEPGDDFSVGETTVTYTATDEKGNVSTTCSFTVTVTDDQKPILSDCPSNIVINNTNGLCTGIASWTEPTATDNCAGTLSWNKSHLPGASFPSGTTTVIYTAEDQSGNVSDICSFTVKVVDNEDPVASCIDINLPLDASGLATLNVGDINNSSSDNCTASGDLVLSLSQTSFNCSDKGENIVTLTVKDAAGRTSTCDATVTVVDIVKPVISPTSGTVTKSVNTNSGDCFYSVNGAEFDPIVSDNCSGTVLSYTVSGASILSGTGSLAGQQLNKGANVITWTALDASNNSEASGLGFTITVLDNQAPIISATTNKNRGTDTNCGYTAKSGEFDVSITDNCSVSSQTYTINGGTAVNATSLDGVVFQKGTNSVVWTASDGTNTSTRTFQVTVEDDDLPVITQISDILQNVDAGECDAQVNWTEPVATDNCPSVNLSRILGPASGSTFQVGTTQIRYRAVDASGLVTYMTFNVTVADQTPPELTCPVSTLIAPFERDADNAGCFYTVVGTEFNPVATDECNLMVTNDFDGSSTLEGKKIPTGEHEIIWTATDGVNTTSCSVFVKVTDTQDPTFTQPTGLVADSYTYSYETDPGQCYFTVSGTDFDLSEIVDNCDYATPTYVITKNGVEVFTGSNTIANTQFPKDEIHDYSVVWTLSDINGNTVTSAPFTISITDAQAPSFVCYGNEVRSIPTNSCEYTIVGTEFDPTELEDNCDDIADLNISYTLDGVSGGASTSLVDEILAVGDHDVVWTVVDASGNTETCSFTITIEDNAFPVVSAVADQEKDAPADVCHYKVVGTDYDPLSVTDNCGIASIVNNQNNTASLNGFEFPVGVTVVVWKATDNSGNVTIMQYQFKVNDISSPSFNVPATASKSTASNSCVYTVVGAEFDPTDILDNCTPDNFGITNDWNNYKTLAYEEFPVGTTDVVWTVSDYYGNSLTKTISITVTDDTDPVISCPTDPYTRVVDYGQNYYTVGANEFKPIASDNCSLTYTNNITGTSTLTGEQLSPATHNIVWTATDAAGNETTCTVVVNVIVDLYPSITCVGDQSKSSDTGECEYTAVGTEFDATSTSAGATLTHDYAPAASNTTLSNAVFPYGTTLVKWTATQTVDGEVYTNDCSFYVSVYDNELPVLTHAGDLVIPTNSGCYATGVDLGIPTRTDNCGVSDYWNNAPSSYPIGVTNVTWRIRDIHNNYNTVVQTVTVLDDDAPTFNCPSLCREIDQGQTYYTVFDHEFDPSNLHDCSGYTKTHNIQTTDSGALPYAPNSTTLAGAKIPEGVNSITWTVTDNASPTPNSATCTSTITIYNNDPPSVTCRGNSTKVTDPGLCSYEVQGVEFDVTSTTSGTTLTYILTGVGAEDTDNNTGTSLDGVALKKGTTTVSWIATNGADTNECCTFNVYVYDNEDPVVTWPADVTVNVDAGSCTATNVVLGVPTATDNCDDPSEITSWRTPTGTTFDIGTTNVYWTARDTRGNHVYHTQKVTVNDNISPVIDCPSDTYYREFNNLYVDYYTSVGSEFKPDVADNCTLASYQNDKTNSSSLNGTRFTIGDHAVIWTATDQGGNTDNCTVNITIVDSFDPLMDCPNTLYESTASDACTYTHVGGSYDAAITNLSIIIGRTLVHNIQTADSGVQPYAPSNTTLDGAVFPKGSTTVVWTGTQVIGGNTYSSTCSHQVVVTDEVAPVILPLPADLNLFVDAGTCVKTTTLTNPVATDNCTNQGDLVITNDAPSPFLIGTTNVRWEISDEVGNKTVYVQKVTVTDNEGPVITNCPSTITLQASGSNCQAVVDWPALIATDDCSGMKSFASTHAPGSLFNVGTTTVTYTATDNNDNISTCVFDVVVTDIDPTIACIADQERDADDGTCSYLVLGNEFDPVSFDDNCSVNSVEWSFTDAVTGLPRTGVNTLSGVEIPRGSGAGATGETDITWTVTDAMGNTSACTFTLTIKDKEAPIIVVLGNQVKSTDLNKNYYTVQGDEFDEVTAFDNCGIVTKLVNEFNIASLDGRQLAIGENTITWYAEDDSGNRSEAQFYVTVVDNEPPVLLTAALNTSTGNDVTTCQAVVNYTPPVFIDYGTTDPAVTVTVSPADATSGSIFPVGDTEVTYIAVDGVGNQLTHTFTVTVSDTEDPVISCPSGSPFSRNTTATKSYYLTPGTEFDPTFSDNCSASITNDFNNSNTLKEAHFPVGTTDVVWTATDEAGNSVNCSIQIIVTDNENPTITNCPSETVAKNADIGACSFEVPGAEFDPYGFTDNNGLQKLTYQIGSGAEIGTDLTTTLAGVQIPVGIVATPTTTITWRLYDTSNNISATCTTVFTISDVEAPTVTTVANQTRTTDSGEAYYTVVSGDNWNPVVTDNCDVAKITYKIGSDSEVGTDINTTIVGAQIPVGITEIVWTATDVHGNTNTGRYLVTVNDEEAPSITCNNITVQLDASGNYSLDTDDINAIGSGSSDPSGIASMQVSPNSFSCNDVGNNSVVLTVTDIFGNISTCNTAVVLLEDATPPNAICNNITIQLDVLGQASILSSQLDGGSTDACGIQSVSAAQTTFDCSDVGANTVVVTVTDINGNASTCDATVTVEDNNAPSAVCSPLTITLDATGNYTLTSDNVDAISLGSTDNCNLTKTVTPSVFDCTNIGSNAVTLKVTDPQGNFDECETTITVVDNTNPIAICQDIIVQLDSDGLVAITANQVDNGSNDACGIASLSLDKTSFDCSNKGDNTVILTVIDNNGNTATCSATVTVEDNVNPVVSCIGDQSVNTDTDVCTYTHTDDTWNATSTDACGTVSILTYKLTGATDEPLAQTNLNGQTFNKGITTVVWIAVDASNNISQCSFTVNVTDVQKPNAICQDVTIQLDASGNASVTAVQVDNGSNDACDASPNLSLDITDFTCSDLGDQTVTLTVTDESGNIETCTSTVTVEDNIAPVANCQNIIVQLDASGNATITGDDIDNLSTDNCGITSKIVVPNSFDCTDIGSTVPVTLTVTDAFGNTDDCVAQVTVQDNIDPNAICKDITVQLDASGNATIVAGDIDNGSNDACGIASRTLDVSSFTCANIGANTVTLTVTDNNANVSTCTSTVTVQDNVDPVALCQDVTIQLDATGNASISTTDIDNGSSDACGIASLSLDITSFDCADLGANTVVLTVTDNNGNTSTCSATVTVQDIIDPVAICQDLTVSLNRQGLAAVSASQIDNGSSDNCSFSIKISKLEASGYGDLVTYNCSDPASQTAWLKVTDAAGNTTTCSSTLTIVDDEGPTVDDLTDRNVVADNNLCSYAHADDTWNPTDNCGTVTSMTYSLSGATSGTGSTLNGVVFNKGTTTVTWTASDNHGNNDRVTSFDIVVSDDQDPVFDSCPSNISKLVSEDGDTSVSINDVPASTYTDNCAVTQFDWVMTGATTGTGSDLSPVSGTTNPLNNNSYNIGTTTITYTVYDATGNTGTCAFTITVNAGSGAIVLSKANIITTEDLDTDSFTVKLKSAPTGTVVLDVVSDDLGEGSVDKAQLTFNAGNWSVAQTVTVTGVNDDVDDGDIDYDINLTVNKGLTDDNSGFEDAVGTLVDAVNQDNDTAGVTVTVNDAITGEDASTGSFDVVLNTEPTQNVTIDLSSNDTTEGSISGSTTLTFTPADWDTAQTVTINGVDDDIDDGNIDYSIITENTSSTDPKYSNLVVDDVSLNNVDDDTAGFVVTPLTLSTSETATSTATFTVVLTSKPATDATDYNVIVDLASGDTSEGTIDKASLTFDHTNWNIAQTVTVTSVEDILVDGDITYSINLTTDRINTTDLIYKDLAKVDDPDNVSVTNTDNDAALLSINNVSQSETNSGTTNFVFTVTHSGAEVVGGYSVSYYSQNGSAKAPSDYTGNGGPVAFTGGVLNETQTITIEVNGDLALEPDETFELVLSSVNALGRNVTIDNANKIGTGTIENDDTSELTISDPTISEGDSGVKQLVFDVTLSNPVELGVTVDYATADNTATIANSDYDAKSGMLTFVGTSGEVQTISIDINGDEVIELDESFLINLSNALVDGNVDSSISISATEGVGTGTITNDDAAVISIAGFTVNESAGTADFTITMSKAVQDVFTIDFATSDNTALTGSDYTAVTKTGVTALNFGGANALTQTVTVTILNGDVVEPTEYLYGTISNKIDAKNQAVTFFGGGASTQAIGTITDTDLASIKIDDVSVAESAGTATFTVTLTGTVQNDFTLNYSTADATAESISDYTAIAATELTFGGLNSNVQTFTVDIIENNIAEATETYSINLTDLNTYSQTGVGISDALGTGTITDNDIVNLVLNGFTVTETDGSQVQNFYVSRDIASQSPIGLLFSTTEDSAKNASDFTAQTNTAVTLISGSTDNTNIPTTILGDIIAEPQEKFDGTISLSGINGQQVVITTASATSTINDNDEMEVSLIDKVVAETNGTQSVNYVVSTNIAAEKDVVLEFNTSDGTAITTSDYTGQVNTVVTIPAGSKSVNIPINVLGDAILEPQEVFNGAISLTTDNNQQVTIADANAVYTINDNDAASIAIADVSVAENVAAGEAVFTVTLTGNIQDEFSVNYTTSDNASALDGFDYTLSSGTLTFPAGSVSGTTKSFTVAITDDNFVEPTETYTVTLSGITGGLATISDGTAVGTITDNEAASIAINDVEVAENVGAGGAVFTVTLTGNIQDALTVDFTTNDGTAHAPSDYTTVTNTVTFAAGSLNGATETITIPIIDNAIAESTETYDVDLSNIICTGSSSFTGGDSQGLGTITDDDEVTAINLAGFTNSEADANVSYNFVASMDIIAQYPVVISFTTTEGTAIAGSDFTAQSVVEYTIQPGNLSVNIPVVVIGDLINEPQEAFTGKIAIVNKNGQQITIGTDTATGTINDNDAAIVSITGFTVDEATGTADFTIALNRSVQNAISVDFETADGTAIAGSDYTAVSTTTLNFGAANANSQTVTVTIDNDDVVEPLETIIGRLSNLVNNSQDVSLIGGGASSDATGTITDNDVATLAIDDISVNESAGTATFTVTQTGTVQNAYTVDFATANSTAVEPSDYTAISTTTFTFGDANSTAQTIVVDIIENAIAEPEEEYNINLMNLIVNGQSGVSISKSQGLGTITDNDAYTISIANITVSETDSDDAHNFVATMNGTAQEDVVISFTTANSSADGTDFTAQTSQLYTILAGATSVNIPVTVLGDDIAEAQEIFTAAITISDANAQQVAIGTGGATATINDDDAHTISIADIVVSETDADASHNFVATMNGTAQEDVVISFTTANSSADGTDFTAQTNQLYTITAGSTSVNIPIVIIGDQTVESTENFTVAIAISNENSQQITIFDGNATGVINDDDSSEVSIAATTQASEPGTDGLFTLTLTNAVSVDTEITFAVSGLATEGTDYAALGTTVTIPANSTSITLP</sequence>
<evidence type="ECO:0000313" key="5">
    <source>
        <dbReference type="EMBL" id="MDE5420216.1"/>
    </source>
</evidence>
<keyword evidence="6" id="KW-1185">Reference proteome</keyword>
<feature type="domain" description="HYR" evidence="4">
    <location>
        <begin position="572"/>
        <end position="653"/>
    </location>
</feature>
<keyword evidence="3" id="KW-0106">Calcium</keyword>
<feature type="domain" description="HYR" evidence="4">
    <location>
        <begin position="2897"/>
        <end position="2984"/>
    </location>
</feature>
<dbReference type="Proteomes" id="UP001528920">
    <property type="component" value="Unassembled WGS sequence"/>
</dbReference>
<dbReference type="InterPro" id="IPR038081">
    <property type="entry name" value="CalX-like_sf"/>
</dbReference>
<dbReference type="Gene3D" id="2.60.40.10">
    <property type="entry name" value="Immunoglobulins"/>
    <property type="match status" value="2"/>
</dbReference>
<dbReference type="EMBL" id="JAKJSC010000009">
    <property type="protein sequence ID" value="MDE5420216.1"/>
    <property type="molecule type" value="Genomic_DNA"/>
</dbReference>
<gene>
    <name evidence="5" type="ORF">L3049_19670</name>
</gene>
<feature type="domain" description="HYR" evidence="4">
    <location>
        <begin position="487"/>
        <end position="571"/>
    </location>
</feature>
<feature type="domain" description="HYR" evidence="4">
    <location>
        <begin position="1453"/>
        <end position="1550"/>
    </location>
</feature>
<feature type="domain" description="HYR" evidence="4">
    <location>
        <begin position="2633"/>
        <end position="2721"/>
    </location>
</feature>
<reference evidence="5 6" key="1">
    <citation type="submission" date="2022-01" db="EMBL/GenBank/DDBJ databases">
        <title>Labilibaculum sp. nov, a marine bacterium isolated from Antarctica.</title>
        <authorList>
            <person name="Dai W."/>
        </authorList>
    </citation>
    <scope>NUCLEOTIDE SEQUENCE [LARGE SCALE GENOMIC DNA]</scope>
    <source>
        <strain evidence="5 6">DW002</strain>
    </source>
</reference>
<name>A0ABT5VXS1_9BACT</name>
<evidence type="ECO:0000313" key="6">
    <source>
        <dbReference type="Proteomes" id="UP001528920"/>
    </source>
</evidence>
<dbReference type="InterPro" id="IPR003644">
    <property type="entry name" value="Calx_beta"/>
</dbReference>
<dbReference type="PANTHER" id="PTHR24273">
    <property type="entry name" value="FI04643P-RELATED"/>
    <property type="match status" value="1"/>
</dbReference>
<dbReference type="Gene3D" id="2.60.40.2030">
    <property type="match status" value="13"/>
</dbReference>
<dbReference type="Pfam" id="PF02494">
    <property type="entry name" value="HYR"/>
    <property type="match status" value="13"/>
</dbReference>
<feature type="domain" description="HYR" evidence="4">
    <location>
        <begin position="1174"/>
        <end position="1257"/>
    </location>
</feature>
<feature type="domain" description="HYR" evidence="4">
    <location>
        <begin position="2808"/>
        <end position="2896"/>
    </location>
</feature>
<feature type="domain" description="HYR" evidence="4">
    <location>
        <begin position="2985"/>
        <end position="3088"/>
    </location>
</feature>
<dbReference type="InterPro" id="IPR013783">
    <property type="entry name" value="Ig-like_fold"/>
</dbReference>
<dbReference type="RefSeq" id="WP_275111548.1">
    <property type="nucleotide sequence ID" value="NZ_JAKJSC010000009.1"/>
</dbReference>
<feature type="domain" description="HYR" evidence="4">
    <location>
        <begin position="654"/>
        <end position="734"/>
    </location>
</feature>
<dbReference type="Pfam" id="PF03160">
    <property type="entry name" value="Calx-beta"/>
    <property type="match status" value="11"/>
</dbReference>
<comment type="caution">
    <text evidence="5">The sequence shown here is derived from an EMBL/GenBank/DDBJ whole genome shotgun (WGS) entry which is preliminary data.</text>
</comment>
<feature type="domain" description="HYR" evidence="4">
    <location>
        <begin position="2261"/>
        <end position="2351"/>
    </location>
</feature>
<dbReference type="PANTHER" id="PTHR24273:SF32">
    <property type="entry name" value="HYALIN"/>
    <property type="match status" value="1"/>
</dbReference>
<evidence type="ECO:0000256" key="1">
    <source>
        <dbReference type="ARBA" id="ARBA00022729"/>
    </source>
</evidence>
<feature type="domain" description="HYR" evidence="4">
    <location>
        <begin position="1727"/>
        <end position="1815"/>
    </location>
</feature>
<feature type="domain" description="HYR" evidence="4">
    <location>
        <begin position="735"/>
        <end position="821"/>
    </location>
</feature>
<feature type="domain" description="HYR" evidence="4">
    <location>
        <begin position="2535"/>
        <end position="2618"/>
    </location>
</feature>
<dbReference type="InterPro" id="IPR003410">
    <property type="entry name" value="HYR_dom"/>
</dbReference>
<feature type="domain" description="HYR" evidence="4">
    <location>
        <begin position="822"/>
        <end position="904"/>
    </location>
</feature>
<dbReference type="SUPFAM" id="SSF141072">
    <property type="entry name" value="CalX-like"/>
    <property type="match status" value="13"/>
</dbReference>
<keyword evidence="2" id="KW-0677">Repeat</keyword>
<keyword evidence="1" id="KW-0732">Signal</keyword>
<evidence type="ECO:0000256" key="3">
    <source>
        <dbReference type="ARBA" id="ARBA00022837"/>
    </source>
</evidence>
<feature type="domain" description="HYR" evidence="4">
    <location>
        <begin position="3509"/>
        <end position="3605"/>
    </location>
</feature>
<evidence type="ECO:0000259" key="4">
    <source>
        <dbReference type="PROSITE" id="PS50825"/>
    </source>
</evidence>
<feature type="domain" description="HYR" evidence="4">
    <location>
        <begin position="4106"/>
        <end position="4210"/>
    </location>
</feature>
<accession>A0ABT5VXS1</accession>
<proteinExistence type="predicted"/>
<feature type="non-terminal residue" evidence="5">
    <location>
        <position position="6152"/>
    </location>
</feature>
<organism evidence="5 6">
    <name type="scientific">Paralabilibaculum antarcticum</name>
    <dbReference type="NCBI Taxonomy" id="2912572"/>
    <lineage>
        <taxon>Bacteria</taxon>
        <taxon>Pseudomonadati</taxon>
        <taxon>Bacteroidota</taxon>
        <taxon>Bacteroidia</taxon>
        <taxon>Marinilabiliales</taxon>
        <taxon>Marinifilaceae</taxon>
        <taxon>Paralabilibaculum</taxon>
    </lineage>
</organism>
<protein>
    <submittedName>
        <fullName evidence="5">HYR domain-containing protein</fullName>
    </submittedName>
</protein>
<evidence type="ECO:0000256" key="2">
    <source>
        <dbReference type="ARBA" id="ARBA00022737"/>
    </source>
</evidence>
<dbReference type="PROSITE" id="PS50825">
    <property type="entry name" value="HYR"/>
    <property type="match status" value="17"/>
</dbReference>